<reference evidence="2 3" key="1">
    <citation type="submission" date="2023-03" db="EMBL/GenBank/DDBJ databases">
        <title>Thalassotalea loyana LMG 22536T draft genome sequence.</title>
        <authorList>
            <person name="Sawabe T."/>
        </authorList>
    </citation>
    <scope>NUCLEOTIDE SEQUENCE [LARGE SCALE GENOMIC DNA]</scope>
    <source>
        <strain evidence="2 3">LMG 22536</strain>
    </source>
</reference>
<dbReference type="NCBIfam" id="NF001238">
    <property type="entry name" value="PRK00211.1"/>
    <property type="match status" value="1"/>
</dbReference>
<sequence>MEKSIAIINTSAPLMSTHAKDSLDLALILGSYEQAPSLFFIGDGVWQLVQQQIDKANAKDFLKTLKALEFYDIENVFVCQNSLVQRNLKEEFSIPGVNVLDAKQLQKQLSSYSSILRF</sequence>
<accession>A0ABQ6HD69</accession>
<name>A0ABQ6HD69_9GAMM</name>
<comment type="caution">
    <text evidence="2">The sequence shown here is derived from an EMBL/GenBank/DDBJ whole genome shotgun (WGS) entry which is preliminary data.</text>
</comment>
<protein>
    <submittedName>
        <fullName evidence="2">Protein TusC</fullName>
    </submittedName>
</protein>
<dbReference type="EMBL" id="BSSV01000003">
    <property type="protein sequence ID" value="GLX85384.1"/>
    <property type="molecule type" value="Genomic_DNA"/>
</dbReference>
<gene>
    <name evidence="2" type="primary">tusC</name>
    <name evidence="2" type="ORF">tloyanaT_16360</name>
</gene>
<dbReference type="Gene3D" id="3.40.1260.10">
    <property type="entry name" value="DsrEFH-like"/>
    <property type="match status" value="1"/>
</dbReference>
<evidence type="ECO:0000313" key="3">
    <source>
        <dbReference type="Proteomes" id="UP001157134"/>
    </source>
</evidence>
<comment type="similarity">
    <text evidence="1">Belongs to the DsrF/TusC family.</text>
</comment>
<dbReference type="InterPro" id="IPR017462">
    <property type="entry name" value="Sulphur_relay_TusC/DsrF"/>
</dbReference>
<dbReference type="RefSeq" id="WP_284297443.1">
    <property type="nucleotide sequence ID" value="NZ_BSSV01000003.1"/>
</dbReference>
<keyword evidence="3" id="KW-1185">Reference proteome</keyword>
<proteinExistence type="inferred from homology"/>
<dbReference type="SUPFAM" id="SSF75169">
    <property type="entry name" value="DsrEFH-like"/>
    <property type="match status" value="1"/>
</dbReference>
<dbReference type="InterPro" id="IPR027396">
    <property type="entry name" value="DsrEFH-like"/>
</dbReference>
<evidence type="ECO:0000313" key="2">
    <source>
        <dbReference type="EMBL" id="GLX85384.1"/>
    </source>
</evidence>
<evidence type="ECO:0000256" key="1">
    <source>
        <dbReference type="ARBA" id="ARBA00005996"/>
    </source>
</evidence>
<dbReference type="PANTHER" id="PTHR38780:SF1">
    <property type="entry name" value="PROTEIN TUSC"/>
    <property type="match status" value="1"/>
</dbReference>
<dbReference type="Pfam" id="PF02635">
    <property type="entry name" value="DsrE"/>
    <property type="match status" value="1"/>
</dbReference>
<dbReference type="Proteomes" id="UP001157134">
    <property type="component" value="Unassembled WGS sequence"/>
</dbReference>
<organism evidence="2 3">
    <name type="scientific">Thalassotalea loyana</name>
    <dbReference type="NCBI Taxonomy" id="280483"/>
    <lineage>
        <taxon>Bacteria</taxon>
        <taxon>Pseudomonadati</taxon>
        <taxon>Pseudomonadota</taxon>
        <taxon>Gammaproteobacteria</taxon>
        <taxon>Alteromonadales</taxon>
        <taxon>Colwelliaceae</taxon>
        <taxon>Thalassotalea</taxon>
    </lineage>
</organism>
<dbReference type="InterPro" id="IPR003787">
    <property type="entry name" value="Sulphur_relay_DsrE/F-like"/>
</dbReference>
<dbReference type="PANTHER" id="PTHR38780">
    <property type="entry name" value="PROTEIN TUSC"/>
    <property type="match status" value="1"/>
</dbReference>
<dbReference type="NCBIfam" id="TIGR03010">
    <property type="entry name" value="sulf_tusC_dsrF"/>
    <property type="match status" value="1"/>
</dbReference>